<protein>
    <recommendedName>
        <fullName evidence="7 10">Ribulose-phosphate 3-epimerase</fullName>
        <ecNumber evidence="7 10">5.1.3.1</ecNumber>
    </recommendedName>
</protein>
<dbReference type="PIRSF" id="PIRSF001461">
    <property type="entry name" value="RPE"/>
    <property type="match status" value="1"/>
</dbReference>
<dbReference type="RefSeq" id="WP_002300841.1">
    <property type="nucleotide sequence ID" value="NZ_AP019409.1"/>
</dbReference>
<dbReference type="NCBIfam" id="TIGR01163">
    <property type="entry name" value="rpe"/>
    <property type="match status" value="1"/>
</dbReference>
<comment type="caution">
    <text evidence="16">The sequence shown here is derived from an EMBL/GenBank/DDBJ whole genome shotgun (WGS) entry which is preliminary data.</text>
</comment>
<dbReference type="NCBIfam" id="NF004076">
    <property type="entry name" value="PRK05581.1-4"/>
    <property type="match status" value="1"/>
</dbReference>
<dbReference type="EMBL" id="QHGU01000089">
    <property type="protein sequence ID" value="PZM54276.1"/>
    <property type="molecule type" value="Genomic_DNA"/>
</dbReference>
<dbReference type="Proteomes" id="UP000469871">
    <property type="component" value="Unassembled WGS sequence"/>
</dbReference>
<dbReference type="InterPro" id="IPR000056">
    <property type="entry name" value="Ribul_P_3_epim-like"/>
</dbReference>
<evidence type="ECO:0000256" key="1">
    <source>
        <dbReference type="ARBA" id="ARBA00001782"/>
    </source>
</evidence>
<evidence type="ECO:0000313" key="16">
    <source>
        <dbReference type="EMBL" id="KWX16207.1"/>
    </source>
</evidence>
<feature type="binding site" evidence="13">
    <location>
        <position position="31"/>
    </location>
    <ligand>
        <name>a divalent metal cation</name>
        <dbReference type="ChEBI" id="CHEBI:60240"/>
    </ligand>
</feature>
<comment type="similarity">
    <text evidence="6 11">Belongs to the ribulose-phosphate 3-epimerase family.</text>
</comment>
<organism evidence="16 18">
    <name type="scientific">Enterococcus faecium</name>
    <name type="common">Streptococcus faecium</name>
    <dbReference type="NCBI Taxonomy" id="1352"/>
    <lineage>
        <taxon>Bacteria</taxon>
        <taxon>Bacillati</taxon>
        <taxon>Bacillota</taxon>
        <taxon>Bacilli</taxon>
        <taxon>Lactobacillales</taxon>
        <taxon>Enterococcaceae</taxon>
        <taxon>Enterococcus</taxon>
    </lineage>
</organism>
<dbReference type="GO" id="GO:0005737">
    <property type="term" value="C:cytoplasm"/>
    <property type="evidence" value="ECO:0007669"/>
    <property type="project" value="UniProtKB-ARBA"/>
</dbReference>
<evidence type="ECO:0000256" key="6">
    <source>
        <dbReference type="ARBA" id="ARBA00009541"/>
    </source>
</evidence>
<keyword evidence="11" id="KW-0119">Carbohydrate metabolism</keyword>
<evidence type="ECO:0000256" key="14">
    <source>
        <dbReference type="PIRSR" id="PIRSR001461-3"/>
    </source>
</evidence>
<feature type="binding site" evidence="13">
    <location>
        <position position="64"/>
    </location>
    <ligand>
        <name>a divalent metal cation</name>
        <dbReference type="ChEBI" id="CHEBI:60240"/>
    </ligand>
</feature>
<dbReference type="CDD" id="cd00429">
    <property type="entry name" value="RPE"/>
    <property type="match status" value="1"/>
</dbReference>
<dbReference type="EMBL" id="LRHK01000008">
    <property type="protein sequence ID" value="KWX16207.1"/>
    <property type="molecule type" value="Genomic_DNA"/>
</dbReference>
<feature type="active site" description="Proton acceptor" evidence="12">
    <location>
        <position position="33"/>
    </location>
</feature>
<dbReference type="Proteomes" id="UP000249070">
    <property type="component" value="Unassembled WGS sequence"/>
</dbReference>
<evidence type="ECO:0000256" key="13">
    <source>
        <dbReference type="PIRSR" id="PIRSR001461-2"/>
    </source>
</evidence>
<dbReference type="FunFam" id="3.20.20.70:FF:000004">
    <property type="entry name" value="Ribulose-phosphate 3-epimerase"/>
    <property type="match status" value="1"/>
</dbReference>
<evidence type="ECO:0000256" key="2">
    <source>
        <dbReference type="ARBA" id="ARBA00001936"/>
    </source>
</evidence>
<evidence type="ECO:0000256" key="9">
    <source>
        <dbReference type="ARBA" id="ARBA00023235"/>
    </source>
</evidence>
<feature type="binding site" evidence="14">
    <location>
        <position position="6"/>
    </location>
    <ligand>
        <name>substrate</name>
    </ligand>
</feature>
<dbReference type="InterPro" id="IPR011060">
    <property type="entry name" value="RibuloseP-bd_barrel"/>
</dbReference>
<feature type="binding site" evidence="14">
    <location>
        <position position="64"/>
    </location>
    <ligand>
        <name>substrate</name>
    </ligand>
</feature>
<evidence type="ECO:0000313" key="20">
    <source>
        <dbReference type="Proteomes" id="UP000469871"/>
    </source>
</evidence>
<dbReference type="STRING" id="1352.AL014_01530"/>
<reference evidence="15 20" key="3">
    <citation type="submission" date="2019-10" db="EMBL/GenBank/DDBJ databases">
        <title>Evolutionary dynamics of vancomycin-resistant Enterococcus faecium during gastrointestinal tract colonization and bloodstream infection in immunocompromised pediatric patients.</title>
        <authorList>
            <person name="Chilambi G.S."/>
            <person name="Nordstrom H.R."/>
            <person name="Evans D.R."/>
            <person name="Ferrolino J."/>
            <person name="Hayden R.T."/>
            <person name="Maron G.M."/>
            <person name="Vo A.N."/>
            <person name="Gilmore M.S."/>
            <person name="Wolf J."/>
            <person name="Rosch J.W."/>
            <person name="Van Tyne D."/>
        </authorList>
    </citation>
    <scope>NUCLEOTIDE SEQUENCE [LARGE SCALE GENOMIC DNA]</scope>
    <source>
        <strain evidence="15 20">VRECG27</strain>
    </source>
</reference>
<comment type="cofactor">
    <cofactor evidence="5">
        <name>Fe(2+)</name>
        <dbReference type="ChEBI" id="CHEBI:29033"/>
    </cofactor>
</comment>
<dbReference type="PATRIC" id="fig|1352.1358.peg.2806"/>
<gene>
    <name evidence="15" type="primary">rpe</name>
    <name evidence="16" type="ORF">AWT83_15805</name>
    <name evidence="17" type="ORF">DKP91_12815</name>
    <name evidence="15" type="ORF">GBM73_14815</name>
</gene>
<keyword evidence="13" id="KW-0464">Manganese</keyword>
<evidence type="ECO:0000256" key="4">
    <source>
        <dbReference type="ARBA" id="ARBA00001947"/>
    </source>
</evidence>
<dbReference type="EC" id="5.1.3.1" evidence="7 10"/>
<reference evidence="16 18" key="1">
    <citation type="submission" date="2016-01" db="EMBL/GenBank/DDBJ databases">
        <title>Molecular Mechanisms for transfer of large genomic segments between Enterococcus faecium strains.</title>
        <authorList>
            <person name="Garcia-Solache M.A."/>
            <person name="Lebreton F."/>
            <person name="Mclaughlin R.E."/>
            <person name="Whiteaker J.D."/>
            <person name="Gilmore M.S."/>
            <person name="Rice L.B."/>
        </authorList>
    </citation>
    <scope>NUCLEOTIDE SEQUENCE [LARGE SCALE GENOMIC DNA]</scope>
    <source>
        <strain evidence="16 18">D344RRF x C68</strain>
    </source>
</reference>
<feature type="active site" description="Proton donor" evidence="12">
    <location>
        <position position="173"/>
    </location>
</feature>
<evidence type="ECO:0000256" key="7">
    <source>
        <dbReference type="ARBA" id="ARBA00013188"/>
    </source>
</evidence>
<reference evidence="17 19" key="2">
    <citation type="submission" date="2018-05" db="EMBL/GenBank/DDBJ databases">
        <title>Vancomycin-resistant Enterococcus faecium strain from Chelyabinsk, Russia.</title>
        <authorList>
            <person name="Gostev V."/>
            <person name="Goncharov A."/>
            <person name="Kolodzhieva V."/>
            <person name="Suvorov A."/>
            <person name="Sidorenko S."/>
            <person name="Zueva L."/>
        </authorList>
    </citation>
    <scope>NUCLEOTIDE SEQUENCE [LARGE SCALE GENOMIC DNA]</scope>
    <source>
        <strain evidence="17 19">20</strain>
    </source>
</reference>
<dbReference type="Proteomes" id="UP000070452">
    <property type="component" value="Unassembled WGS sequence"/>
</dbReference>
<evidence type="ECO:0000256" key="5">
    <source>
        <dbReference type="ARBA" id="ARBA00001954"/>
    </source>
</evidence>
<sequence length="220" mass="24454">MTIAPSLLNAPIAEVKELFEILKEKNVDYLHIDVMDGCFVPDMAFGPSVIKDIRPLTDVVFDVHLMIDTPEKIVTRFVEAGADIVTFHIEATKHAMKVIQLVKEAGAKVGITFNPATPVSFIEPVLSLVDQVLVMTINPGTENKHFIQETVVKIEQLDVIRKQNDYTYDIEVDGKIDNQTIKVCSKAGADIFVSGGFIFNGKNTPQEQIDKLNQSLEEVK</sequence>
<evidence type="ECO:0000256" key="3">
    <source>
        <dbReference type="ARBA" id="ARBA00001941"/>
    </source>
</evidence>
<dbReference type="InterPro" id="IPR026019">
    <property type="entry name" value="Ribul_P_3_epim"/>
</dbReference>
<evidence type="ECO:0000313" key="17">
    <source>
        <dbReference type="EMBL" id="PZM54276.1"/>
    </source>
</evidence>
<dbReference type="Pfam" id="PF00834">
    <property type="entry name" value="Ribul_P_3_epim"/>
    <property type="match status" value="1"/>
</dbReference>
<dbReference type="GO" id="GO:0005975">
    <property type="term" value="P:carbohydrate metabolic process"/>
    <property type="evidence" value="ECO:0007669"/>
    <property type="project" value="InterPro"/>
</dbReference>
<dbReference type="SUPFAM" id="SSF51366">
    <property type="entry name" value="Ribulose-phoshate binding barrel"/>
    <property type="match status" value="1"/>
</dbReference>
<dbReference type="PANTHER" id="PTHR11749">
    <property type="entry name" value="RIBULOSE-5-PHOSPHATE-3-EPIMERASE"/>
    <property type="match status" value="1"/>
</dbReference>
<dbReference type="GO" id="GO:0006098">
    <property type="term" value="P:pentose-phosphate shunt"/>
    <property type="evidence" value="ECO:0007669"/>
    <property type="project" value="UniProtKB-UniRule"/>
</dbReference>
<name>A0A132P1M0_ENTFC</name>
<dbReference type="Gene3D" id="3.20.20.70">
    <property type="entry name" value="Aldolase class I"/>
    <property type="match status" value="1"/>
</dbReference>
<proteinExistence type="inferred from homology"/>
<dbReference type="AlphaFoldDB" id="A0A132P1M0"/>
<evidence type="ECO:0000313" key="15">
    <source>
        <dbReference type="EMBL" id="KAB7572661.1"/>
    </source>
</evidence>
<comment type="cofactor">
    <cofactor evidence="3">
        <name>Co(2+)</name>
        <dbReference type="ChEBI" id="CHEBI:48828"/>
    </cofactor>
</comment>
<dbReference type="EMBL" id="WEFP01000003">
    <property type="protein sequence ID" value="KAB7572661.1"/>
    <property type="molecule type" value="Genomic_DNA"/>
</dbReference>
<feature type="binding site" evidence="13">
    <location>
        <position position="173"/>
    </location>
    <ligand>
        <name>a divalent metal cation</name>
        <dbReference type="ChEBI" id="CHEBI:60240"/>
    </ligand>
</feature>
<keyword evidence="9 11" id="KW-0413">Isomerase</keyword>
<evidence type="ECO:0000256" key="12">
    <source>
        <dbReference type="PIRSR" id="PIRSR001461-1"/>
    </source>
</evidence>
<dbReference type="InterPro" id="IPR013785">
    <property type="entry name" value="Aldolase_TIM"/>
</dbReference>
<keyword evidence="8 13" id="KW-0479">Metal-binding</keyword>
<accession>A0A132P1M0</accession>
<feature type="binding site" evidence="13">
    <location>
        <position position="33"/>
    </location>
    <ligand>
        <name>a divalent metal cation</name>
        <dbReference type="ChEBI" id="CHEBI:60240"/>
    </ligand>
</feature>
<evidence type="ECO:0000256" key="11">
    <source>
        <dbReference type="PIRNR" id="PIRNR001461"/>
    </source>
</evidence>
<evidence type="ECO:0000256" key="8">
    <source>
        <dbReference type="ARBA" id="ARBA00022723"/>
    </source>
</evidence>
<feature type="binding site" evidence="14">
    <location>
        <begin position="140"/>
        <end position="143"/>
    </location>
    <ligand>
        <name>substrate</name>
    </ligand>
</feature>
<comment type="cofactor">
    <cofactor evidence="2">
        <name>Mn(2+)</name>
        <dbReference type="ChEBI" id="CHEBI:29035"/>
    </cofactor>
</comment>
<evidence type="ECO:0000313" key="19">
    <source>
        <dbReference type="Proteomes" id="UP000249070"/>
    </source>
</evidence>
<keyword evidence="13" id="KW-0862">Zinc</keyword>
<evidence type="ECO:0000313" key="18">
    <source>
        <dbReference type="Proteomes" id="UP000070452"/>
    </source>
</evidence>
<keyword evidence="13" id="KW-0170">Cobalt</keyword>
<comment type="cofactor">
    <cofactor evidence="4">
        <name>Zn(2+)</name>
        <dbReference type="ChEBI" id="CHEBI:29105"/>
    </cofactor>
</comment>
<dbReference type="GO" id="GO:0046872">
    <property type="term" value="F:metal ion binding"/>
    <property type="evidence" value="ECO:0007669"/>
    <property type="project" value="UniProtKB-KW"/>
</dbReference>
<comment type="catalytic activity">
    <reaction evidence="1 11">
        <text>D-ribulose 5-phosphate = D-xylulose 5-phosphate</text>
        <dbReference type="Rhea" id="RHEA:13677"/>
        <dbReference type="ChEBI" id="CHEBI:57737"/>
        <dbReference type="ChEBI" id="CHEBI:58121"/>
        <dbReference type="EC" id="5.1.3.1"/>
    </reaction>
</comment>
<comment type="cofactor">
    <cofactor evidence="13">
        <name>a divalent metal cation</name>
        <dbReference type="ChEBI" id="CHEBI:60240"/>
    </cofactor>
    <text evidence="13">Binds 1 divalent metal cation per subunit.</text>
</comment>
<dbReference type="GO" id="GO:0004750">
    <property type="term" value="F:D-ribulose-phosphate 3-epimerase activity"/>
    <property type="evidence" value="ECO:0007669"/>
    <property type="project" value="UniProtKB-UniRule"/>
</dbReference>
<evidence type="ECO:0000256" key="10">
    <source>
        <dbReference type="NCBIfam" id="TIGR01163"/>
    </source>
</evidence>